<evidence type="ECO:0000256" key="1">
    <source>
        <dbReference type="SAM" id="Phobius"/>
    </source>
</evidence>
<dbReference type="EMBL" id="LHXV01000001">
    <property type="protein sequence ID" value="KXB01823.1"/>
    <property type="molecule type" value="Genomic_DNA"/>
</dbReference>
<reference evidence="3 4" key="1">
    <citation type="journal article" date="2016" name="Sci. Rep.">
        <title>Metabolic traits of an uncultured archaeal lineage -MSBL1- from brine pools of the Red Sea.</title>
        <authorList>
            <person name="Mwirichia R."/>
            <person name="Alam I."/>
            <person name="Rashid M."/>
            <person name="Vinu M."/>
            <person name="Ba-Alawi W."/>
            <person name="Anthony Kamau A."/>
            <person name="Kamanda Ngugi D."/>
            <person name="Goker M."/>
            <person name="Klenk H.P."/>
            <person name="Bajic V."/>
            <person name="Stingl U."/>
        </authorList>
    </citation>
    <scope>NUCLEOTIDE SEQUENCE [LARGE SCALE GENOMIC DNA]</scope>
    <source>
        <strain evidence="3">SCGC-AAA259O05</strain>
    </source>
</reference>
<feature type="transmembrane region" description="Helical" evidence="1">
    <location>
        <begin position="9"/>
        <end position="27"/>
    </location>
</feature>
<proteinExistence type="predicted"/>
<evidence type="ECO:0000313" key="3">
    <source>
        <dbReference type="EMBL" id="KXB01823.1"/>
    </source>
</evidence>
<keyword evidence="4" id="KW-1185">Reference proteome</keyword>
<feature type="transmembrane region" description="Helical" evidence="1">
    <location>
        <begin position="39"/>
        <end position="61"/>
    </location>
</feature>
<dbReference type="InterPro" id="IPR055767">
    <property type="entry name" value="DUF7343"/>
</dbReference>
<dbReference type="Proteomes" id="UP000070344">
    <property type="component" value="Unassembled WGS sequence"/>
</dbReference>
<accession>A0A133V5W2</accession>
<evidence type="ECO:0000259" key="2">
    <source>
        <dbReference type="Pfam" id="PF24034"/>
    </source>
</evidence>
<dbReference type="Pfam" id="PF24034">
    <property type="entry name" value="DUF7343"/>
    <property type="match status" value="1"/>
</dbReference>
<comment type="caution">
    <text evidence="3">The sequence shown here is derived from an EMBL/GenBank/DDBJ whole genome shotgun (WGS) entry which is preliminary data.</text>
</comment>
<evidence type="ECO:0000313" key="4">
    <source>
        <dbReference type="Proteomes" id="UP000070344"/>
    </source>
</evidence>
<name>A0A133V5W2_9EURY</name>
<dbReference type="InterPro" id="IPR036390">
    <property type="entry name" value="WH_DNA-bd_sf"/>
</dbReference>
<dbReference type="InterPro" id="IPR036388">
    <property type="entry name" value="WH-like_DNA-bd_sf"/>
</dbReference>
<keyword evidence="1" id="KW-0472">Membrane</keyword>
<organism evidence="3 4">
    <name type="scientific">candidate division MSBL1 archaeon SCGC-AAA259O05</name>
    <dbReference type="NCBI Taxonomy" id="1698271"/>
    <lineage>
        <taxon>Archaea</taxon>
        <taxon>Methanobacteriati</taxon>
        <taxon>Methanobacteriota</taxon>
        <taxon>candidate division MSBL1</taxon>
    </lineage>
</organism>
<sequence>MDLEELSKLVLLVLALQVGFGATLFAVTGGAPGVDLSSIGLSVALVAAVSSAIAAVLYWLVGRYAKERAVRTAMMAMTEDEETVLRKVMNQGETRQDELRRQVDFSKSKLSALVNNLVEKNAVEKTRKGRTNLLKPREEFRRP</sequence>
<protein>
    <recommendedName>
        <fullName evidence="2">DUF7343 domain-containing protein</fullName>
    </recommendedName>
</protein>
<dbReference type="AlphaFoldDB" id="A0A133V5W2"/>
<keyword evidence="1" id="KW-1133">Transmembrane helix</keyword>
<dbReference type="Gene3D" id="1.10.10.10">
    <property type="entry name" value="Winged helix-like DNA-binding domain superfamily/Winged helix DNA-binding domain"/>
    <property type="match status" value="1"/>
</dbReference>
<gene>
    <name evidence="3" type="ORF">AKJ41_00195</name>
</gene>
<dbReference type="SUPFAM" id="SSF46785">
    <property type="entry name" value="Winged helix' DNA-binding domain"/>
    <property type="match status" value="1"/>
</dbReference>
<feature type="domain" description="DUF7343" evidence="2">
    <location>
        <begin position="78"/>
        <end position="135"/>
    </location>
</feature>
<keyword evidence="1" id="KW-0812">Transmembrane</keyword>